<dbReference type="Gene3D" id="2.60.40.420">
    <property type="entry name" value="Cupredoxins - blue copper proteins"/>
    <property type="match status" value="1"/>
</dbReference>
<evidence type="ECO:0000313" key="2">
    <source>
        <dbReference type="EMBL" id="RZC51182.1"/>
    </source>
</evidence>
<accession>A0A4Y7ITZ7</accession>
<dbReference type="PANTHER" id="PTHR33021">
    <property type="entry name" value="BLUE COPPER PROTEIN"/>
    <property type="match status" value="1"/>
</dbReference>
<keyword evidence="3" id="KW-1185">Reference proteome</keyword>
<dbReference type="GO" id="GO:0005886">
    <property type="term" value="C:plasma membrane"/>
    <property type="evidence" value="ECO:0007669"/>
    <property type="project" value="TreeGrafter"/>
</dbReference>
<dbReference type="Pfam" id="PF02298">
    <property type="entry name" value="Cu_bind_like"/>
    <property type="match status" value="1"/>
</dbReference>
<dbReference type="PANTHER" id="PTHR33021:SF466">
    <property type="entry name" value="OS08G0138100 PROTEIN"/>
    <property type="match status" value="1"/>
</dbReference>
<dbReference type="SUPFAM" id="SSF49503">
    <property type="entry name" value="Cupredoxins"/>
    <property type="match status" value="1"/>
</dbReference>
<dbReference type="Gramene" id="RZC51182">
    <property type="protein sequence ID" value="RZC51182"/>
    <property type="gene ID" value="C5167_019610"/>
</dbReference>
<dbReference type="InterPro" id="IPR003245">
    <property type="entry name" value="Phytocyanin_dom"/>
</dbReference>
<sequence length="167" mass="18702">MKENVWQKSGGQMYVNYSGIFQAGSSIRKQLGLWGLYAGLRFVYDRNTTNVLEVTSDNYISCNASSPLAAYNTGNDTIPIAKEGYQYYISGNPVDCNNGLKVRVWASNSSYVRFGGQAQPMAPMAISTYLILIELVHLLLEEQARLELHDLVPLSLCFIFFFSFMIA</sequence>
<evidence type="ECO:0000313" key="3">
    <source>
        <dbReference type="Proteomes" id="UP000316621"/>
    </source>
</evidence>
<dbReference type="InterPro" id="IPR039391">
    <property type="entry name" value="Phytocyanin-like"/>
</dbReference>
<evidence type="ECO:0000259" key="1">
    <source>
        <dbReference type="PROSITE" id="PS51485"/>
    </source>
</evidence>
<reference evidence="2 3" key="1">
    <citation type="journal article" date="2018" name="Science">
        <title>The opium poppy genome and morphinan production.</title>
        <authorList>
            <person name="Guo L."/>
            <person name="Winzer T."/>
            <person name="Yang X."/>
            <person name="Li Y."/>
            <person name="Ning Z."/>
            <person name="He Z."/>
            <person name="Teodor R."/>
            <person name="Lu Y."/>
            <person name="Bowser T.A."/>
            <person name="Graham I.A."/>
            <person name="Ye K."/>
        </authorList>
    </citation>
    <scope>NUCLEOTIDE SEQUENCE [LARGE SCALE GENOMIC DNA]</scope>
    <source>
        <strain evidence="3">cv. HN1</strain>
        <tissue evidence="2">Leaves</tissue>
    </source>
</reference>
<proteinExistence type="predicted"/>
<protein>
    <recommendedName>
        <fullName evidence="1">Phytocyanin domain-containing protein</fullName>
    </recommendedName>
</protein>
<dbReference type="GO" id="GO:0009055">
    <property type="term" value="F:electron transfer activity"/>
    <property type="evidence" value="ECO:0007669"/>
    <property type="project" value="InterPro"/>
</dbReference>
<feature type="domain" description="Phytocyanin" evidence="1">
    <location>
        <begin position="1"/>
        <end position="108"/>
    </location>
</feature>
<organism evidence="2 3">
    <name type="scientific">Papaver somniferum</name>
    <name type="common">Opium poppy</name>
    <dbReference type="NCBI Taxonomy" id="3469"/>
    <lineage>
        <taxon>Eukaryota</taxon>
        <taxon>Viridiplantae</taxon>
        <taxon>Streptophyta</taxon>
        <taxon>Embryophyta</taxon>
        <taxon>Tracheophyta</taxon>
        <taxon>Spermatophyta</taxon>
        <taxon>Magnoliopsida</taxon>
        <taxon>Ranunculales</taxon>
        <taxon>Papaveraceae</taxon>
        <taxon>Papaveroideae</taxon>
        <taxon>Papaver</taxon>
    </lineage>
</organism>
<dbReference type="PROSITE" id="PS51485">
    <property type="entry name" value="PHYTOCYANIN"/>
    <property type="match status" value="1"/>
</dbReference>
<name>A0A4Y7ITZ7_PAPSO</name>
<dbReference type="InterPro" id="IPR008972">
    <property type="entry name" value="Cupredoxin"/>
</dbReference>
<dbReference type="AlphaFoldDB" id="A0A4Y7ITZ7"/>
<gene>
    <name evidence="2" type="ORF">C5167_019610</name>
</gene>
<dbReference type="EMBL" id="CM010716">
    <property type="protein sequence ID" value="RZC51182.1"/>
    <property type="molecule type" value="Genomic_DNA"/>
</dbReference>
<dbReference type="Proteomes" id="UP000316621">
    <property type="component" value="Chromosome 2"/>
</dbReference>